<dbReference type="EMBL" id="DS113239">
    <property type="protein sequence ID" value="EAY16736.1"/>
    <property type="molecule type" value="Genomic_DNA"/>
</dbReference>
<keyword evidence="1" id="KW-0175">Coiled coil</keyword>
<keyword evidence="4" id="KW-1185">Reference proteome</keyword>
<sequence>MSRQTSIRASSKHEFPSNPRSARRPVRTVQGKRTGKFFSPETAPTAEEVGILKRERHNLIQEKSLLKAKIKRLVDITHRPETFTSHPSTDPNSLEREYKQVEQLSAAKRAEIAQLNTSDLAAIINELQEECLMLHMELARVVAEKKNTDSELREVTKQLQEAKAQFHPDLEKKQKKIIRELERQITEQKLRNGKIRQKLDDKENEILTHKQDEAHLIILKTIEDLENKIRDEQNAIDKSKDDMRMLDESSKQEINELRLQLSQI</sequence>
<dbReference type="VEuPathDB" id="TrichDB:TVAGG3_0079970"/>
<accession>A2DSF7</accession>
<dbReference type="SMR" id="A2DSF7"/>
<dbReference type="AlphaFoldDB" id="A2DSF7"/>
<dbReference type="VEuPathDB" id="TrichDB:TVAG_067410"/>
<proteinExistence type="predicted"/>
<reference evidence="3" key="2">
    <citation type="journal article" date="2007" name="Science">
        <title>Draft genome sequence of the sexually transmitted pathogen Trichomonas vaginalis.</title>
        <authorList>
            <person name="Carlton J.M."/>
            <person name="Hirt R.P."/>
            <person name="Silva J.C."/>
            <person name="Delcher A.L."/>
            <person name="Schatz M."/>
            <person name="Zhao Q."/>
            <person name="Wortman J.R."/>
            <person name="Bidwell S.L."/>
            <person name="Alsmark U.C.M."/>
            <person name="Besteiro S."/>
            <person name="Sicheritz-Ponten T."/>
            <person name="Noel C.J."/>
            <person name="Dacks J.B."/>
            <person name="Foster P.G."/>
            <person name="Simillion C."/>
            <person name="Van de Peer Y."/>
            <person name="Miranda-Saavedra D."/>
            <person name="Barton G.J."/>
            <person name="Westrop G.D."/>
            <person name="Mueller S."/>
            <person name="Dessi D."/>
            <person name="Fiori P.L."/>
            <person name="Ren Q."/>
            <person name="Paulsen I."/>
            <person name="Zhang H."/>
            <person name="Bastida-Corcuera F.D."/>
            <person name="Simoes-Barbosa A."/>
            <person name="Brown M.T."/>
            <person name="Hayes R.D."/>
            <person name="Mukherjee M."/>
            <person name="Okumura C.Y."/>
            <person name="Schneider R."/>
            <person name="Smith A.J."/>
            <person name="Vanacova S."/>
            <person name="Villalvazo M."/>
            <person name="Haas B.J."/>
            <person name="Pertea M."/>
            <person name="Feldblyum T.V."/>
            <person name="Utterback T.R."/>
            <person name="Shu C.L."/>
            <person name="Osoegawa K."/>
            <person name="de Jong P.J."/>
            <person name="Hrdy I."/>
            <person name="Horvathova L."/>
            <person name="Zubacova Z."/>
            <person name="Dolezal P."/>
            <person name="Malik S.B."/>
            <person name="Logsdon J.M. Jr."/>
            <person name="Henze K."/>
            <person name="Gupta A."/>
            <person name="Wang C.C."/>
            <person name="Dunne R.L."/>
            <person name="Upcroft J.A."/>
            <person name="Upcroft P."/>
            <person name="White O."/>
            <person name="Salzberg S.L."/>
            <person name="Tang P."/>
            <person name="Chiu C.-H."/>
            <person name="Lee Y.-S."/>
            <person name="Embley T.M."/>
            <person name="Coombs G.H."/>
            <person name="Mottram J.C."/>
            <person name="Tachezy J."/>
            <person name="Fraser-Liggett C.M."/>
            <person name="Johnson P.J."/>
        </authorList>
    </citation>
    <scope>NUCLEOTIDE SEQUENCE [LARGE SCALE GENOMIC DNA]</scope>
    <source>
        <strain evidence="3">G3</strain>
    </source>
</reference>
<evidence type="ECO:0000256" key="1">
    <source>
        <dbReference type="SAM" id="Coils"/>
    </source>
</evidence>
<organism evidence="3 4">
    <name type="scientific">Trichomonas vaginalis (strain ATCC PRA-98 / G3)</name>
    <dbReference type="NCBI Taxonomy" id="412133"/>
    <lineage>
        <taxon>Eukaryota</taxon>
        <taxon>Metamonada</taxon>
        <taxon>Parabasalia</taxon>
        <taxon>Trichomonadida</taxon>
        <taxon>Trichomonadidae</taxon>
        <taxon>Trichomonas</taxon>
    </lineage>
</organism>
<dbReference type="KEGG" id="tva:4774747"/>
<dbReference type="Proteomes" id="UP000001542">
    <property type="component" value="Unassembled WGS sequence"/>
</dbReference>
<evidence type="ECO:0000313" key="3">
    <source>
        <dbReference type="EMBL" id="EAY16736.1"/>
    </source>
</evidence>
<evidence type="ECO:0000313" key="4">
    <source>
        <dbReference type="Proteomes" id="UP000001542"/>
    </source>
</evidence>
<dbReference type="RefSeq" id="XP_001328959.1">
    <property type="nucleotide sequence ID" value="XM_001328924.1"/>
</dbReference>
<feature type="coiled-coil region" evidence="1">
    <location>
        <begin position="138"/>
        <end position="242"/>
    </location>
</feature>
<dbReference type="InParanoid" id="A2DSF7"/>
<protein>
    <submittedName>
        <fullName evidence="3">Uncharacterized protein</fullName>
    </submittedName>
</protein>
<gene>
    <name evidence="3" type="ORF">TVAG_067410</name>
</gene>
<feature type="region of interest" description="Disordered" evidence="2">
    <location>
        <begin position="1"/>
        <end position="42"/>
    </location>
</feature>
<name>A2DSF7_TRIV3</name>
<reference evidence="3" key="1">
    <citation type="submission" date="2006-10" db="EMBL/GenBank/DDBJ databases">
        <authorList>
            <person name="Amadeo P."/>
            <person name="Zhao Q."/>
            <person name="Wortman J."/>
            <person name="Fraser-Liggett C."/>
            <person name="Carlton J."/>
        </authorList>
    </citation>
    <scope>NUCLEOTIDE SEQUENCE</scope>
    <source>
        <strain evidence="3">G3</strain>
    </source>
</reference>
<evidence type="ECO:0000256" key="2">
    <source>
        <dbReference type="SAM" id="MobiDB-lite"/>
    </source>
</evidence>